<dbReference type="CDD" id="cd03443">
    <property type="entry name" value="PaaI_thioesterase"/>
    <property type="match status" value="1"/>
</dbReference>
<accession>A0A250FBX4</accession>
<keyword evidence="2" id="KW-0378">Hydrolase</keyword>
<evidence type="ECO:0000259" key="3">
    <source>
        <dbReference type="Pfam" id="PF03061"/>
    </source>
</evidence>
<gene>
    <name evidence="4" type="ORF">CGC53_09850</name>
</gene>
<evidence type="ECO:0000313" key="5">
    <source>
        <dbReference type="Proteomes" id="UP000217276"/>
    </source>
</evidence>
<feature type="domain" description="Thioesterase" evidence="3">
    <location>
        <begin position="49"/>
        <end position="126"/>
    </location>
</feature>
<dbReference type="InterPro" id="IPR029069">
    <property type="entry name" value="HotDog_dom_sf"/>
</dbReference>
<dbReference type="PANTHER" id="PTHR43240">
    <property type="entry name" value="1,4-DIHYDROXY-2-NAPHTHOYL-COA THIOESTERASE 1"/>
    <property type="match status" value="1"/>
</dbReference>
<dbReference type="AlphaFoldDB" id="A0A250FBX4"/>
<reference evidence="5" key="1">
    <citation type="submission" date="2017-06" db="EMBL/GenBank/DDBJ databases">
        <title>Capnocytophaga spp. assemblies.</title>
        <authorList>
            <person name="Gulvik C.A."/>
        </authorList>
    </citation>
    <scope>NUCLEOTIDE SEQUENCE [LARGE SCALE GENOMIC DNA]</scope>
    <source>
        <strain evidence="5">H6253</strain>
    </source>
</reference>
<evidence type="ECO:0000313" key="4">
    <source>
        <dbReference type="EMBL" id="ATA82620.1"/>
    </source>
</evidence>
<dbReference type="InterPro" id="IPR003736">
    <property type="entry name" value="PAAI_dom"/>
</dbReference>
<proteinExistence type="inferred from homology"/>
<dbReference type="Gene3D" id="3.10.129.10">
    <property type="entry name" value="Hotdog Thioesterase"/>
    <property type="match status" value="1"/>
</dbReference>
<keyword evidence="5" id="KW-1185">Reference proteome</keyword>
<dbReference type="NCBIfam" id="TIGR00369">
    <property type="entry name" value="unchar_dom_1"/>
    <property type="match status" value="1"/>
</dbReference>
<dbReference type="Pfam" id="PF03061">
    <property type="entry name" value="4HBT"/>
    <property type="match status" value="1"/>
</dbReference>
<evidence type="ECO:0000256" key="1">
    <source>
        <dbReference type="ARBA" id="ARBA00008324"/>
    </source>
</evidence>
<comment type="similarity">
    <text evidence="1">Belongs to the thioesterase PaaI family.</text>
</comment>
<dbReference type="GO" id="GO:0005829">
    <property type="term" value="C:cytosol"/>
    <property type="evidence" value="ECO:0007669"/>
    <property type="project" value="TreeGrafter"/>
</dbReference>
<dbReference type="GO" id="GO:0061522">
    <property type="term" value="F:1,4-dihydroxy-2-naphthoyl-CoA thioesterase activity"/>
    <property type="evidence" value="ECO:0007669"/>
    <property type="project" value="TreeGrafter"/>
</dbReference>
<organism evidence="4 5">
    <name type="scientific">Capnocytophaga leadbetteri</name>
    <dbReference type="NCBI Taxonomy" id="327575"/>
    <lineage>
        <taxon>Bacteria</taxon>
        <taxon>Pseudomonadati</taxon>
        <taxon>Bacteroidota</taxon>
        <taxon>Flavobacteriia</taxon>
        <taxon>Flavobacteriales</taxon>
        <taxon>Flavobacteriaceae</taxon>
        <taxon>Capnocytophaga</taxon>
    </lineage>
</organism>
<dbReference type="Proteomes" id="UP000217276">
    <property type="component" value="Chromosome"/>
</dbReference>
<evidence type="ECO:0000256" key="2">
    <source>
        <dbReference type="ARBA" id="ARBA00022801"/>
    </source>
</evidence>
<dbReference type="EMBL" id="CP022384">
    <property type="protein sequence ID" value="ATA82620.1"/>
    <property type="molecule type" value="Genomic_DNA"/>
</dbReference>
<sequence length="136" mass="15088">MNKDDLQLKWDTLPANNLMRQWQMQIAEITEQSVTLSMPVTDQVTQVDGVLHGGATLALAETAGSIAAFLLCRKGEEQIRGIELSANHLRPGKVGDTLYAKAVCLNAGRTLQLWDIKVTNQEEKLISYCKFTTISR</sequence>
<dbReference type="RefSeq" id="WP_095914610.1">
    <property type="nucleotide sequence ID" value="NZ_CAURTK010000011.1"/>
</dbReference>
<dbReference type="SUPFAM" id="SSF54637">
    <property type="entry name" value="Thioesterase/thiol ester dehydrase-isomerase"/>
    <property type="match status" value="1"/>
</dbReference>
<dbReference type="PANTHER" id="PTHR43240:SF5">
    <property type="entry name" value="1,4-DIHYDROXY-2-NAPHTHOYL-COA THIOESTERASE 1"/>
    <property type="match status" value="1"/>
</dbReference>
<protein>
    <submittedName>
        <fullName evidence="4">Thioesterase</fullName>
    </submittedName>
</protein>
<name>A0A250FBX4_9FLAO</name>
<dbReference type="KEGG" id="clk:CGC53_09850"/>
<dbReference type="InterPro" id="IPR006683">
    <property type="entry name" value="Thioestr_dom"/>
</dbReference>